<accession>A0A225VZZ9</accession>
<keyword evidence="2" id="KW-1185">Reference proteome</keyword>
<protein>
    <submittedName>
        <fullName evidence="1">Uncharacterized protein</fullName>
    </submittedName>
</protein>
<gene>
    <name evidence="1" type="ORF">PHMEG_00016648</name>
</gene>
<evidence type="ECO:0000313" key="2">
    <source>
        <dbReference type="Proteomes" id="UP000198211"/>
    </source>
</evidence>
<dbReference type="AlphaFoldDB" id="A0A225VZZ9"/>
<sequence>MFSKYKKKNKLKFRVRSSVKTSLYISTHEDQIPRTFEFYQRIYRCTHGVPDQKATAIANLAIASAKRG</sequence>
<evidence type="ECO:0000313" key="1">
    <source>
        <dbReference type="EMBL" id="OWZ10498.1"/>
    </source>
</evidence>
<dbReference type="Proteomes" id="UP000198211">
    <property type="component" value="Unassembled WGS sequence"/>
</dbReference>
<organism evidence="1 2">
    <name type="scientific">Phytophthora megakarya</name>
    <dbReference type="NCBI Taxonomy" id="4795"/>
    <lineage>
        <taxon>Eukaryota</taxon>
        <taxon>Sar</taxon>
        <taxon>Stramenopiles</taxon>
        <taxon>Oomycota</taxon>
        <taxon>Peronosporomycetes</taxon>
        <taxon>Peronosporales</taxon>
        <taxon>Peronosporaceae</taxon>
        <taxon>Phytophthora</taxon>
    </lineage>
</organism>
<comment type="caution">
    <text evidence="1">The sequence shown here is derived from an EMBL/GenBank/DDBJ whole genome shotgun (WGS) entry which is preliminary data.</text>
</comment>
<name>A0A225VZZ9_9STRA</name>
<proteinExistence type="predicted"/>
<reference evidence="2" key="1">
    <citation type="submission" date="2017-03" db="EMBL/GenBank/DDBJ databases">
        <title>Phytopthora megakarya and P. palmivora, two closely related causual agents of cacao black pod achieved similar genome size and gene model numbers by different mechanisms.</title>
        <authorList>
            <person name="Ali S."/>
            <person name="Shao J."/>
            <person name="Larry D.J."/>
            <person name="Kronmiller B."/>
            <person name="Shen D."/>
            <person name="Strem M.D."/>
            <person name="Melnick R.L."/>
            <person name="Guiltinan M.J."/>
            <person name="Tyler B.M."/>
            <person name="Meinhardt L.W."/>
            <person name="Bailey B.A."/>
        </authorList>
    </citation>
    <scope>NUCLEOTIDE SEQUENCE [LARGE SCALE GENOMIC DNA]</scope>
    <source>
        <strain evidence="2">zdho120</strain>
    </source>
</reference>
<dbReference type="EMBL" id="NBNE01002427">
    <property type="protein sequence ID" value="OWZ10498.1"/>
    <property type="molecule type" value="Genomic_DNA"/>
</dbReference>